<comment type="cofactor">
    <cofactor evidence="1">
        <name>Zn(2+)</name>
        <dbReference type="ChEBI" id="CHEBI:29105"/>
    </cofactor>
</comment>
<keyword evidence="4" id="KW-0862">Zinc</keyword>
<dbReference type="PANTHER" id="PTHR37326:SF1">
    <property type="entry name" value="BLL3975 PROTEIN"/>
    <property type="match status" value="1"/>
</dbReference>
<feature type="domain" description="Succinylglutamate desuccinylase/Aspartoacylase catalytic" evidence="5">
    <location>
        <begin position="60"/>
        <end position="246"/>
    </location>
</feature>
<proteinExistence type="predicted"/>
<evidence type="ECO:0000256" key="2">
    <source>
        <dbReference type="ARBA" id="ARBA00022723"/>
    </source>
</evidence>
<reference evidence="6" key="1">
    <citation type="submission" date="2021-07" db="EMBL/GenBank/DDBJ databases">
        <title>Pseudohoeflea marina sp. nov. a polyhydroxyalcanoate-producing bacterium.</title>
        <authorList>
            <person name="Zheng W."/>
            <person name="Yu S."/>
            <person name="Huang Y."/>
        </authorList>
    </citation>
    <scope>NUCLEOTIDE SEQUENCE</scope>
    <source>
        <strain evidence="6">DP4N28-3</strain>
    </source>
</reference>
<dbReference type="InterPro" id="IPR043795">
    <property type="entry name" value="N-alpha-Ac-DABA-like"/>
</dbReference>
<evidence type="ECO:0000313" key="7">
    <source>
        <dbReference type="Proteomes" id="UP001430804"/>
    </source>
</evidence>
<dbReference type="InterPro" id="IPR014336">
    <property type="entry name" value="DoeB"/>
</dbReference>
<keyword evidence="2" id="KW-0479">Metal-binding</keyword>
<dbReference type="EC" id="3.5.1.125" evidence="6"/>
<dbReference type="NCBIfam" id="TIGR02994">
    <property type="entry name" value="ectoine_eutE"/>
    <property type="match status" value="1"/>
</dbReference>
<evidence type="ECO:0000313" key="6">
    <source>
        <dbReference type="EMBL" id="MBW3096195.1"/>
    </source>
</evidence>
<dbReference type="CDD" id="cd06252">
    <property type="entry name" value="M14_ASTE_ASPA-like"/>
    <property type="match status" value="1"/>
</dbReference>
<dbReference type="RefSeq" id="WP_219158190.1">
    <property type="nucleotide sequence ID" value="NZ_JAHWQX010000001.1"/>
</dbReference>
<dbReference type="InterPro" id="IPR053138">
    <property type="entry name" value="N-alpha-Ac-DABA_deacetylase"/>
</dbReference>
<accession>A0ABS6WM52</accession>
<dbReference type="PIRSF" id="PIRSF039012">
    <property type="entry name" value="ASP"/>
    <property type="match status" value="1"/>
</dbReference>
<comment type="caution">
    <text evidence="6">The sequence shown here is derived from an EMBL/GenBank/DDBJ whole genome shotgun (WGS) entry which is preliminary data.</text>
</comment>
<evidence type="ECO:0000259" key="5">
    <source>
        <dbReference type="Pfam" id="PF24827"/>
    </source>
</evidence>
<name>A0ABS6WM52_9HYPH</name>
<keyword evidence="3 6" id="KW-0378">Hydrolase</keyword>
<dbReference type="GO" id="GO:0016787">
    <property type="term" value="F:hydrolase activity"/>
    <property type="evidence" value="ECO:0007669"/>
    <property type="project" value="UniProtKB-KW"/>
</dbReference>
<dbReference type="Proteomes" id="UP001430804">
    <property type="component" value="Unassembled WGS sequence"/>
</dbReference>
<dbReference type="PANTHER" id="PTHR37326">
    <property type="entry name" value="BLL3975 PROTEIN"/>
    <property type="match status" value="1"/>
</dbReference>
<organism evidence="6 7">
    <name type="scientific">Pseudohoeflea coraliihabitans</name>
    <dbReference type="NCBI Taxonomy" id="2860393"/>
    <lineage>
        <taxon>Bacteria</taxon>
        <taxon>Pseudomonadati</taxon>
        <taxon>Pseudomonadota</taxon>
        <taxon>Alphaproteobacteria</taxon>
        <taxon>Hyphomicrobiales</taxon>
        <taxon>Rhizobiaceae</taxon>
        <taxon>Pseudohoeflea</taxon>
    </lineage>
</organism>
<dbReference type="InterPro" id="IPR055438">
    <property type="entry name" value="AstE_AspA_cat"/>
</dbReference>
<gene>
    <name evidence="6" type="primary">doeB</name>
    <name evidence="6" type="ORF">KY465_02750</name>
</gene>
<evidence type="ECO:0000256" key="4">
    <source>
        <dbReference type="ARBA" id="ARBA00022833"/>
    </source>
</evidence>
<keyword evidence="7" id="KW-1185">Reference proteome</keyword>
<evidence type="ECO:0000256" key="1">
    <source>
        <dbReference type="ARBA" id="ARBA00001947"/>
    </source>
</evidence>
<sequence>MCRANFSSRSRRVAGNPIVSTVPFDENGKFHGFLRLPYSRDDSAWGAIMIPLCVVQNGVGPTALLTGANHGDEYEGPIALQDLAHSLQPEDITGRVIIVPAFNYPAFKSGRRVSPIDGRNLNRIFPGRPDGTVSEKIADYFARTLVPMADLVVDFHSGGKTLDFVPFACSHVLDNKNQQAACTAAVAAFNAPYTLTLLEIDNVGMYDTEVEGQGKVFVTTELGGGGTATARTAGIAKRGVRNVLKHAGILAGEPERGPSVVLDMPDSDCFVVSEDHGLIEAMVDLGEEVQAGDVVARIWSSERTGQAPVECRAARSGVLISRHFPGLVQAGDCVAVVGVREE</sequence>
<protein>
    <submittedName>
        <fullName evidence="6">N(2)-acetyl-L-2,4-diaminobutanoate deacetylase DoeB</fullName>
        <ecNumber evidence="6">3.5.1.125</ecNumber>
    </submittedName>
</protein>
<dbReference type="EMBL" id="JAHWQX010000001">
    <property type="protein sequence ID" value="MBW3096195.1"/>
    <property type="molecule type" value="Genomic_DNA"/>
</dbReference>
<evidence type="ECO:0000256" key="3">
    <source>
        <dbReference type="ARBA" id="ARBA00022801"/>
    </source>
</evidence>
<dbReference type="Pfam" id="PF24827">
    <property type="entry name" value="AstE_AspA_cat"/>
    <property type="match status" value="1"/>
</dbReference>